<dbReference type="InterPro" id="IPR023213">
    <property type="entry name" value="CAT-like_dom_sf"/>
</dbReference>
<dbReference type="EMBL" id="JAPZBO010000005">
    <property type="protein sequence ID" value="KAJ5315880.1"/>
    <property type="molecule type" value="Genomic_DNA"/>
</dbReference>
<proteinExistence type="predicted"/>
<organism evidence="3 4">
    <name type="scientific">Penicillium atrosanguineum</name>
    <dbReference type="NCBI Taxonomy" id="1132637"/>
    <lineage>
        <taxon>Eukaryota</taxon>
        <taxon>Fungi</taxon>
        <taxon>Dikarya</taxon>
        <taxon>Ascomycota</taxon>
        <taxon>Pezizomycotina</taxon>
        <taxon>Eurotiomycetes</taxon>
        <taxon>Eurotiomycetidae</taxon>
        <taxon>Eurotiales</taxon>
        <taxon>Aspergillaceae</taxon>
        <taxon>Penicillium</taxon>
    </lineage>
</organism>
<evidence type="ECO:0000313" key="3">
    <source>
        <dbReference type="EMBL" id="KAJ5315880.1"/>
    </source>
</evidence>
<accession>A0A9W9PX45</accession>
<gene>
    <name evidence="3" type="ORF">N7476_006187</name>
</gene>
<dbReference type="GO" id="GO:0016746">
    <property type="term" value="F:acyltransferase activity"/>
    <property type="evidence" value="ECO:0007669"/>
    <property type="project" value="UniProtKB-KW"/>
</dbReference>
<dbReference type="Gene3D" id="3.30.559.10">
    <property type="entry name" value="Chloramphenicol acetyltransferase-like domain"/>
    <property type="match status" value="1"/>
</dbReference>
<keyword evidence="2" id="KW-0012">Acyltransferase</keyword>
<reference evidence="3" key="2">
    <citation type="journal article" date="2023" name="IMA Fungus">
        <title>Comparative genomic study of the Penicillium genus elucidates a diverse pangenome and 15 lateral gene transfer events.</title>
        <authorList>
            <person name="Petersen C."/>
            <person name="Sorensen T."/>
            <person name="Nielsen M.R."/>
            <person name="Sondergaard T.E."/>
            <person name="Sorensen J.L."/>
            <person name="Fitzpatrick D.A."/>
            <person name="Frisvad J.C."/>
            <person name="Nielsen K.L."/>
        </authorList>
    </citation>
    <scope>NUCLEOTIDE SEQUENCE</scope>
    <source>
        <strain evidence="3">IBT 21472</strain>
    </source>
</reference>
<dbReference type="AlphaFoldDB" id="A0A9W9PX45"/>
<evidence type="ECO:0000256" key="2">
    <source>
        <dbReference type="ARBA" id="ARBA00023315"/>
    </source>
</evidence>
<evidence type="ECO:0000313" key="4">
    <source>
        <dbReference type="Proteomes" id="UP001147746"/>
    </source>
</evidence>
<dbReference type="PANTHER" id="PTHR31896">
    <property type="entry name" value="FAMILY REGULATORY PROTEIN, PUTATIVE (AFU_ORTHOLOGUE AFUA_3G14730)-RELATED"/>
    <property type="match status" value="1"/>
</dbReference>
<dbReference type="InterPro" id="IPR051283">
    <property type="entry name" value="Sec_Metabolite_Acyltrans"/>
</dbReference>
<reference evidence="3" key="1">
    <citation type="submission" date="2022-12" db="EMBL/GenBank/DDBJ databases">
        <authorList>
            <person name="Petersen C."/>
        </authorList>
    </citation>
    <scope>NUCLEOTIDE SEQUENCE</scope>
    <source>
        <strain evidence="3">IBT 21472</strain>
    </source>
</reference>
<protein>
    <submittedName>
        <fullName evidence="3">Transferase family protein</fullName>
    </submittedName>
</protein>
<keyword evidence="4" id="KW-1185">Reference proteome</keyword>
<evidence type="ECO:0000256" key="1">
    <source>
        <dbReference type="ARBA" id="ARBA00022679"/>
    </source>
</evidence>
<dbReference type="Proteomes" id="UP001147746">
    <property type="component" value="Unassembled WGS sequence"/>
</dbReference>
<dbReference type="Pfam" id="PF02458">
    <property type="entry name" value="Transferase"/>
    <property type="match status" value="1"/>
</dbReference>
<sequence>MPTHTPDFNRAPYNASASESALSRAELLEKLQIFYIMELSQFKPKPPPISKSGIYRISEPTIQQLKAQCAPFVSPVDYITSYSCISALVWTAVTRARLYLHPEKATSPSRFIHPINVRTRDPEKETSELYFGNAVIAGQAGPRTARDAAFGGDEGIARAAVLIRESINTINMSSIAHMTSLIKSLSPGEIPASRADFADMDMMMNSWYSGTAEKYDVGAGAVPVAVRLPSTMAGVSMILPNFSRGATRVFEVLVELAVKEHDLLRQDAEFLKYFEIVA</sequence>
<comment type="caution">
    <text evidence="3">The sequence shown here is derived from an EMBL/GenBank/DDBJ whole genome shotgun (WGS) entry which is preliminary data.</text>
</comment>
<keyword evidence="1 3" id="KW-0808">Transferase</keyword>
<dbReference type="PANTHER" id="PTHR31896:SF64">
    <property type="entry name" value="TRICHOTHECENE 3-O-ACETYLTRANSFERASE"/>
    <property type="match status" value="1"/>
</dbReference>
<name>A0A9W9PX45_9EURO</name>